<evidence type="ECO:0000259" key="1">
    <source>
        <dbReference type="PROSITE" id="PS51819"/>
    </source>
</evidence>
<comment type="caution">
    <text evidence="2">The sequence shown here is derived from an EMBL/GenBank/DDBJ whole genome shotgun (WGS) entry which is preliminary data.</text>
</comment>
<dbReference type="Proteomes" id="UP001500363">
    <property type="component" value="Unassembled WGS sequence"/>
</dbReference>
<accession>A0ABP4M922</accession>
<protein>
    <recommendedName>
        <fullName evidence="1">VOC domain-containing protein</fullName>
    </recommendedName>
</protein>
<dbReference type="InterPro" id="IPR037523">
    <property type="entry name" value="VOC_core"/>
</dbReference>
<name>A0ABP4M922_9ACTN</name>
<evidence type="ECO:0000313" key="3">
    <source>
        <dbReference type="Proteomes" id="UP001500363"/>
    </source>
</evidence>
<dbReference type="Gene3D" id="3.10.180.10">
    <property type="entry name" value="2,3-Dihydroxybiphenyl 1,2-Dioxygenase, domain 1"/>
    <property type="match status" value="1"/>
</dbReference>
<feature type="domain" description="VOC" evidence="1">
    <location>
        <begin position="3"/>
        <end position="118"/>
    </location>
</feature>
<dbReference type="EMBL" id="BAAANC010000002">
    <property type="protein sequence ID" value="GAA1540101.1"/>
    <property type="molecule type" value="Genomic_DNA"/>
</dbReference>
<dbReference type="InterPro" id="IPR004360">
    <property type="entry name" value="Glyas_Fos-R_dOase_dom"/>
</dbReference>
<evidence type="ECO:0000313" key="2">
    <source>
        <dbReference type="EMBL" id="GAA1540101.1"/>
    </source>
</evidence>
<gene>
    <name evidence="2" type="ORF">GCM10009741_48610</name>
</gene>
<dbReference type="SUPFAM" id="SSF54593">
    <property type="entry name" value="Glyoxalase/Bleomycin resistance protein/Dihydroxybiphenyl dioxygenase"/>
    <property type="match status" value="1"/>
</dbReference>
<proteinExistence type="predicted"/>
<keyword evidence="3" id="KW-1185">Reference proteome</keyword>
<dbReference type="InterPro" id="IPR029068">
    <property type="entry name" value="Glyas_Bleomycin-R_OHBP_Dase"/>
</dbReference>
<sequence length="126" mass="14259">MVMTLRVEVFARDLEAAGEFYRRVLGFEELNRQPGYLWMGRGTARIGIGERSEVVDPAHRRVPAGTELVLEVDDLDAEYARVVAGGWPVESEPRTQPWGLRDFRLFDADGYYLRLTSRGRTTGGVL</sequence>
<dbReference type="RefSeq" id="WP_344177785.1">
    <property type="nucleotide sequence ID" value="NZ_BAAANC010000002.1"/>
</dbReference>
<organism evidence="2 3">
    <name type="scientific">Kribbella lupini</name>
    <dbReference type="NCBI Taxonomy" id="291602"/>
    <lineage>
        <taxon>Bacteria</taxon>
        <taxon>Bacillati</taxon>
        <taxon>Actinomycetota</taxon>
        <taxon>Actinomycetes</taxon>
        <taxon>Propionibacteriales</taxon>
        <taxon>Kribbellaceae</taxon>
        <taxon>Kribbella</taxon>
    </lineage>
</organism>
<dbReference type="PROSITE" id="PS51819">
    <property type="entry name" value="VOC"/>
    <property type="match status" value="1"/>
</dbReference>
<reference evidence="3" key="1">
    <citation type="journal article" date="2019" name="Int. J. Syst. Evol. Microbiol.">
        <title>The Global Catalogue of Microorganisms (GCM) 10K type strain sequencing project: providing services to taxonomists for standard genome sequencing and annotation.</title>
        <authorList>
            <consortium name="The Broad Institute Genomics Platform"/>
            <consortium name="The Broad Institute Genome Sequencing Center for Infectious Disease"/>
            <person name="Wu L."/>
            <person name="Ma J."/>
        </authorList>
    </citation>
    <scope>NUCLEOTIDE SEQUENCE [LARGE SCALE GENOMIC DNA]</scope>
    <source>
        <strain evidence="3">JCM 14303</strain>
    </source>
</reference>
<dbReference type="Pfam" id="PF00903">
    <property type="entry name" value="Glyoxalase"/>
    <property type="match status" value="1"/>
</dbReference>